<comment type="caution">
    <text evidence="2">The sequence shown here is derived from an EMBL/GenBank/DDBJ whole genome shotgun (WGS) entry which is preliminary data.</text>
</comment>
<protein>
    <submittedName>
        <fullName evidence="2">IS630 family transposase</fullName>
    </submittedName>
</protein>
<organism evidence="2 3">
    <name type="scientific">Neisseria bacilliformis ATCC BAA-1200</name>
    <dbReference type="NCBI Taxonomy" id="888742"/>
    <lineage>
        <taxon>Bacteria</taxon>
        <taxon>Pseudomonadati</taxon>
        <taxon>Pseudomonadota</taxon>
        <taxon>Betaproteobacteria</taxon>
        <taxon>Neisseriales</taxon>
        <taxon>Neisseriaceae</taxon>
        <taxon>Neisseria</taxon>
    </lineage>
</organism>
<evidence type="ECO:0000313" key="2">
    <source>
        <dbReference type="EMBL" id="EGF12093.1"/>
    </source>
</evidence>
<gene>
    <name evidence="2" type="ORF">HMPREF9123_0299</name>
</gene>
<name>F2B954_9NEIS</name>
<dbReference type="AlphaFoldDB" id="F2B954"/>
<keyword evidence="3" id="KW-1185">Reference proteome</keyword>
<dbReference type="EMBL" id="AFAY01000004">
    <property type="protein sequence ID" value="EGF12093.1"/>
    <property type="molecule type" value="Genomic_DNA"/>
</dbReference>
<sequence>MRRLGETHPAADSTCAGRETGRLKTVKQLFRRPLPLKQGVWRSHARGFRLSAQQKRVAAERRTPPKRHRPSPPARE</sequence>
<feature type="region of interest" description="Disordered" evidence="1">
    <location>
        <begin position="45"/>
        <end position="76"/>
    </location>
</feature>
<accession>F2B954</accession>
<reference evidence="2 3" key="1">
    <citation type="submission" date="2011-02" db="EMBL/GenBank/DDBJ databases">
        <authorList>
            <person name="Muzny D."/>
            <person name="Qin X."/>
            <person name="Deng J."/>
            <person name="Jiang H."/>
            <person name="Liu Y."/>
            <person name="Qu J."/>
            <person name="Song X.-Z."/>
            <person name="Zhang L."/>
            <person name="Thornton R."/>
            <person name="Coyle M."/>
            <person name="Francisco L."/>
            <person name="Jackson L."/>
            <person name="Javaid M."/>
            <person name="Korchina V."/>
            <person name="Kovar C."/>
            <person name="Mata R."/>
            <person name="Mathew T."/>
            <person name="Ngo R."/>
            <person name="Nguyen L."/>
            <person name="Nguyen N."/>
            <person name="Okwuonu G."/>
            <person name="Ongeri F."/>
            <person name="Pham C."/>
            <person name="Simmons D."/>
            <person name="Wilczek-Boney K."/>
            <person name="Hale W."/>
            <person name="Jakkamsetti A."/>
            <person name="Pham P."/>
            <person name="Ruth R."/>
            <person name="San Lucas F."/>
            <person name="Warren J."/>
            <person name="Zhang J."/>
            <person name="Zhao Z."/>
            <person name="Zhou C."/>
            <person name="Zhu D."/>
            <person name="Lee S."/>
            <person name="Bess C."/>
            <person name="Blankenburg K."/>
            <person name="Forbes L."/>
            <person name="Fu Q."/>
            <person name="Gubbala S."/>
            <person name="Hirani K."/>
            <person name="Jayaseelan J.C."/>
            <person name="Lara F."/>
            <person name="Munidasa M."/>
            <person name="Palculict T."/>
            <person name="Patil S."/>
            <person name="Pu L.-L."/>
            <person name="Saada N."/>
            <person name="Tang L."/>
            <person name="Weissenberger G."/>
            <person name="Zhu Y."/>
            <person name="Hemphill L."/>
            <person name="Shang Y."/>
            <person name="Youmans B."/>
            <person name="Ayvaz T."/>
            <person name="Ross M."/>
            <person name="Santibanez J."/>
            <person name="Aqrawi P."/>
            <person name="Gross S."/>
            <person name="Joshi V."/>
            <person name="Fowler G."/>
            <person name="Nazareth L."/>
            <person name="Reid J."/>
            <person name="Worley K."/>
            <person name="Petrosino J."/>
            <person name="Highlander S."/>
            <person name="Gibbs R."/>
        </authorList>
    </citation>
    <scope>NUCLEOTIDE SEQUENCE [LARGE SCALE GENOMIC DNA]</scope>
    <source>
        <strain evidence="2 3">ATCC BAA-1200</strain>
    </source>
</reference>
<evidence type="ECO:0000256" key="1">
    <source>
        <dbReference type="SAM" id="MobiDB-lite"/>
    </source>
</evidence>
<dbReference type="Proteomes" id="UP000004105">
    <property type="component" value="Unassembled WGS sequence"/>
</dbReference>
<proteinExistence type="predicted"/>
<dbReference type="HOGENOM" id="CLU_2650684_0_0_4"/>
<evidence type="ECO:0000313" key="3">
    <source>
        <dbReference type="Proteomes" id="UP000004105"/>
    </source>
</evidence>